<accession>A0AA87DCI9</accession>
<dbReference type="EMBL" id="ACGO02000008">
    <property type="protein sequence ID" value="EFJ68791.1"/>
    <property type="molecule type" value="Genomic_DNA"/>
</dbReference>
<gene>
    <name evidence="1" type="ORF">HMPREF0514_11790</name>
</gene>
<dbReference type="AlphaFoldDB" id="A0AA87DCI9"/>
<evidence type="ECO:0000313" key="1">
    <source>
        <dbReference type="EMBL" id="EFJ68791.1"/>
    </source>
</evidence>
<dbReference type="Proteomes" id="UP000003672">
    <property type="component" value="Unassembled WGS sequence"/>
</dbReference>
<organism evidence="1 2">
    <name type="scientific">Lactobacillus paragasseri JV-V03</name>
    <dbReference type="NCBI Taxonomy" id="525326"/>
    <lineage>
        <taxon>Bacteria</taxon>
        <taxon>Bacillati</taxon>
        <taxon>Bacillota</taxon>
        <taxon>Bacilli</taxon>
        <taxon>Lactobacillales</taxon>
        <taxon>Lactobacillaceae</taxon>
        <taxon>Lactobacillus</taxon>
    </lineage>
</organism>
<protein>
    <submittedName>
        <fullName evidence="1">Uncharacterized protein</fullName>
    </submittedName>
</protein>
<comment type="caution">
    <text evidence="1">The sequence shown here is derived from an EMBL/GenBank/DDBJ whole genome shotgun (WGS) entry which is preliminary data.</text>
</comment>
<proteinExistence type="predicted"/>
<sequence>MSSAYHKKYQHFDTFLPFSRYVINESTAIRLTYIIFLVTISI</sequence>
<name>A0AA87DCI9_9LACO</name>
<reference evidence="1 2" key="1">
    <citation type="submission" date="2010-06" db="EMBL/GenBank/DDBJ databases">
        <authorList>
            <person name="Muzny D."/>
            <person name="Qin X."/>
            <person name="Buhay C."/>
            <person name="Dugan-Rocha S."/>
            <person name="Ding Y."/>
            <person name="Chen G."/>
            <person name="Hawes A."/>
            <person name="Holder M."/>
            <person name="Jhangiani S."/>
            <person name="Johnson A."/>
            <person name="Khan Z."/>
            <person name="Li Z."/>
            <person name="Liu W."/>
            <person name="Liu X."/>
            <person name="Perez L."/>
            <person name="Shen H."/>
            <person name="Wang Q."/>
            <person name="Watt J."/>
            <person name="Xi L."/>
            <person name="Xin Y."/>
            <person name="Zhou J."/>
            <person name="Deng J."/>
            <person name="Jiang H."/>
            <person name="Liu Y."/>
            <person name="Qu J."/>
            <person name="Song X.-Z."/>
            <person name="Zhang L."/>
            <person name="Villasana D."/>
            <person name="Johnson A."/>
            <person name="Liu J."/>
            <person name="Liyanage D."/>
            <person name="Lorensuhewa L."/>
            <person name="Robinson T."/>
            <person name="Song A."/>
            <person name="Song B.-B."/>
            <person name="Dinh H."/>
            <person name="Thornton R."/>
            <person name="Coyle M."/>
            <person name="Francisco L."/>
            <person name="Jackson L."/>
            <person name="Javaid M."/>
            <person name="Korchina V."/>
            <person name="Kovar C."/>
            <person name="Mata R."/>
            <person name="Mathew T."/>
            <person name="Ngo R."/>
            <person name="Nguyen L."/>
            <person name="Nguyen N."/>
            <person name="Okwuonu G."/>
            <person name="Ongeri F."/>
            <person name="Pham C."/>
            <person name="Simmons D."/>
            <person name="Wilczek-Boney K."/>
            <person name="Hale W."/>
            <person name="Jakkamsetti A."/>
            <person name="Pham P."/>
            <person name="Ruth R."/>
            <person name="San Lucas F."/>
            <person name="Warren J."/>
            <person name="Zhang J."/>
            <person name="Zhao Z."/>
            <person name="Zhou C."/>
            <person name="Zhu D."/>
            <person name="Lee S."/>
            <person name="Bess C."/>
            <person name="Blankenburg K."/>
            <person name="Forbes L."/>
            <person name="Fu Q."/>
            <person name="Gubbala S."/>
            <person name="Hirani K."/>
            <person name="Jayaseelan J.C."/>
            <person name="Lara F."/>
            <person name="Munidasa M."/>
            <person name="Palculict T."/>
            <person name="Patil S."/>
            <person name="Pu L.-L."/>
            <person name="Saada N."/>
            <person name="Tang L."/>
            <person name="Weissenberger G."/>
            <person name="Zhu Y."/>
            <person name="Hemphill L."/>
            <person name="Shang Y."/>
            <person name="Youmans B."/>
            <person name="Ayvaz T."/>
            <person name="Ross M."/>
            <person name="Santibanez J."/>
            <person name="Aqrawi P."/>
            <person name="Gross S."/>
            <person name="Joshi V."/>
            <person name="Fowler G."/>
            <person name="Nazareth L."/>
            <person name="Reid J."/>
            <person name="Worley K."/>
            <person name="Petrosino J."/>
            <person name="Highlander S."/>
            <person name="Gibbs R."/>
        </authorList>
    </citation>
    <scope>NUCLEOTIDE SEQUENCE [LARGE SCALE GENOMIC DNA]</scope>
    <source>
        <strain evidence="1 2">JV-V03</strain>
    </source>
</reference>
<evidence type="ECO:0000313" key="2">
    <source>
        <dbReference type="Proteomes" id="UP000003672"/>
    </source>
</evidence>